<keyword evidence="5 8" id="KW-1133">Transmembrane helix</keyword>
<evidence type="ECO:0000256" key="8">
    <source>
        <dbReference type="SAM" id="Phobius"/>
    </source>
</evidence>
<comment type="similarity">
    <text evidence="7">Belongs to the drug/metabolite transporter (DMT) superfamily. Small multidrug resistance (SMR) (TC 2.A.7.1) family.</text>
</comment>
<evidence type="ECO:0000256" key="2">
    <source>
        <dbReference type="ARBA" id="ARBA00022448"/>
    </source>
</evidence>
<reference evidence="9" key="1">
    <citation type="submission" date="2020-02" db="EMBL/GenBank/DDBJ databases">
        <authorList>
            <person name="Meier V. D."/>
        </authorList>
    </citation>
    <scope>NUCLEOTIDE SEQUENCE</scope>
    <source>
        <strain evidence="9">AVDCRST_MAG52</strain>
    </source>
</reference>
<evidence type="ECO:0000256" key="3">
    <source>
        <dbReference type="ARBA" id="ARBA00022475"/>
    </source>
</evidence>
<keyword evidence="6 8" id="KW-0472">Membrane</keyword>
<gene>
    <name evidence="9" type="ORF">AVDCRST_MAG52-3316</name>
</gene>
<protein>
    <submittedName>
        <fullName evidence="9">Small multidrug resistance family (SMR) protein</fullName>
    </submittedName>
</protein>
<evidence type="ECO:0000256" key="4">
    <source>
        <dbReference type="ARBA" id="ARBA00022692"/>
    </source>
</evidence>
<dbReference type="PANTHER" id="PTHR30561:SF0">
    <property type="entry name" value="GUANIDINIUM EXPORTER"/>
    <property type="match status" value="1"/>
</dbReference>
<comment type="subcellular location">
    <subcellularLocation>
        <location evidence="1 7">Cell membrane</location>
        <topology evidence="1 7">Multi-pass membrane protein</topology>
    </subcellularLocation>
</comment>
<sequence>MTAAASPPAATPPAPAQSRAKAWVMLLLAAVFEIIFALATGKTDGFTVLWPSVISIVGVALSIYFLTQALKTLDVGVGYTIWTGIGSVGTVVLGAVIFGESLGLAKIGAFVLIIGGVIGLQQSDRKPRLDPTDPDCEDVPIGVRCGGTAAMPATTQPAATR</sequence>
<feature type="transmembrane region" description="Helical" evidence="8">
    <location>
        <begin position="22"/>
        <end position="41"/>
    </location>
</feature>
<evidence type="ECO:0000256" key="7">
    <source>
        <dbReference type="RuleBase" id="RU003942"/>
    </source>
</evidence>
<dbReference type="GO" id="GO:0022857">
    <property type="term" value="F:transmembrane transporter activity"/>
    <property type="evidence" value="ECO:0007669"/>
    <property type="project" value="InterPro"/>
</dbReference>
<keyword evidence="4 7" id="KW-0812">Transmembrane</keyword>
<dbReference type="InterPro" id="IPR037185">
    <property type="entry name" value="EmrE-like"/>
</dbReference>
<accession>A0A6J4JAS3</accession>
<feature type="transmembrane region" description="Helical" evidence="8">
    <location>
        <begin position="79"/>
        <end position="98"/>
    </location>
</feature>
<evidence type="ECO:0000256" key="1">
    <source>
        <dbReference type="ARBA" id="ARBA00004651"/>
    </source>
</evidence>
<dbReference type="FunFam" id="1.10.3730.20:FF:000001">
    <property type="entry name" value="Quaternary ammonium compound resistance transporter SugE"/>
    <property type="match status" value="1"/>
</dbReference>
<dbReference type="AlphaFoldDB" id="A0A6J4JAS3"/>
<name>A0A6J4JAS3_9ACTN</name>
<feature type="transmembrane region" description="Helical" evidence="8">
    <location>
        <begin position="47"/>
        <end position="67"/>
    </location>
</feature>
<dbReference type="SUPFAM" id="SSF103481">
    <property type="entry name" value="Multidrug resistance efflux transporter EmrE"/>
    <property type="match status" value="1"/>
</dbReference>
<organism evidence="9">
    <name type="scientific">uncultured Blastococcus sp</name>
    <dbReference type="NCBI Taxonomy" id="217144"/>
    <lineage>
        <taxon>Bacteria</taxon>
        <taxon>Bacillati</taxon>
        <taxon>Actinomycetota</taxon>
        <taxon>Actinomycetes</taxon>
        <taxon>Geodermatophilales</taxon>
        <taxon>Geodermatophilaceae</taxon>
        <taxon>Blastococcus</taxon>
        <taxon>environmental samples</taxon>
    </lineage>
</organism>
<dbReference type="InterPro" id="IPR000390">
    <property type="entry name" value="Small_drug/metabolite_transptr"/>
</dbReference>
<evidence type="ECO:0000256" key="6">
    <source>
        <dbReference type="ARBA" id="ARBA00023136"/>
    </source>
</evidence>
<evidence type="ECO:0000256" key="5">
    <source>
        <dbReference type="ARBA" id="ARBA00022989"/>
    </source>
</evidence>
<dbReference type="GO" id="GO:0005886">
    <property type="term" value="C:plasma membrane"/>
    <property type="evidence" value="ECO:0007669"/>
    <property type="project" value="UniProtKB-SubCell"/>
</dbReference>
<dbReference type="EMBL" id="CADCTN010000225">
    <property type="protein sequence ID" value="CAA9272423.1"/>
    <property type="molecule type" value="Genomic_DNA"/>
</dbReference>
<keyword evidence="3" id="KW-1003">Cell membrane</keyword>
<proteinExistence type="inferred from homology"/>
<dbReference type="PANTHER" id="PTHR30561">
    <property type="entry name" value="SMR FAMILY PROTON-DEPENDENT DRUG EFFLUX TRANSPORTER SUGE"/>
    <property type="match status" value="1"/>
</dbReference>
<dbReference type="Pfam" id="PF00893">
    <property type="entry name" value="Multi_Drug_Res"/>
    <property type="match status" value="1"/>
</dbReference>
<dbReference type="InterPro" id="IPR045324">
    <property type="entry name" value="Small_multidrug_res"/>
</dbReference>
<evidence type="ECO:0000313" key="9">
    <source>
        <dbReference type="EMBL" id="CAA9272423.1"/>
    </source>
</evidence>
<dbReference type="Gene3D" id="1.10.3730.20">
    <property type="match status" value="1"/>
</dbReference>
<keyword evidence="2" id="KW-0813">Transport</keyword>
<feature type="transmembrane region" description="Helical" evidence="8">
    <location>
        <begin position="104"/>
        <end position="120"/>
    </location>
</feature>